<organism evidence="1 2">
    <name type="scientific">Lacticaseibacillus brantae DSM 23927</name>
    <dbReference type="NCBI Taxonomy" id="1423727"/>
    <lineage>
        <taxon>Bacteria</taxon>
        <taxon>Bacillati</taxon>
        <taxon>Bacillota</taxon>
        <taxon>Bacilli</taxon>
        <taxon>Lactobacillales</taxon>
        <taxon>Lactobacillaceae</taxon>
        <taxon>Lacticaseibacillus</taxon>
    </lineage>
</organism>
<evidence type="ECO:0008006" key="3">
    <source>
        <dbReference type="Google" id="ProtNLM"/>
    </source>
</evidence>
<dbReference type="RefSeq" id="WP_235803385.1">
    <property type="nucleotide sequence ID" value="NZ_AYZQ01000001.1"/>
</dbReference>
<comment type="caution">
    <text evidence="1">The sequence shown here is derived from an EMBL/GenBank/DDBJ whole genome shotgun (WGS) entry which is preliminary data.</text>
</comment>
<dbReference type="PATRIC" id="fig|1423727.3.peg.615"/>
<dbReference type="AlphaFoldDB" id="A0A0R2B4N5"/>
<sequence length="111" mass="12092">MMKFRTGFLLGGLAGVAYGLLTAKRTGVDQQQAIAQYFTDVSQATGNVQRSVSGLGDAISRLKQEIDETLVPAVKDITETVDVFEFETEPRVQSIENHVETINSAVEDLSK</sequence>
<keyword evidence="2" id="KW-1185">Reference proteome</keyword>
<dbReference type="STRING" id="1423727.FC34_GL000612"/>
<gene>
    <name evidence="1" type="ORF">FC34_GL000612</name>
</gene>
<proteinExistence type="predicted"/>
<reference evidence="1 2" key="1">
    <citation type="journal article" date="2015" name="Genome Announc.">
        <title>Expanding the biotechnology potential of lactobacilli through comparative genomics of 213 strains and associated genera.</title>
        <authorList>
            <person name="Sun Z."/>
            <person name="Harris H.M."/>
            <person name="McCann A."/>
            <person name="Guo C."/>
            <person name="Argimon S."/>
            <person name="Zhang W."/>
            <person name="Yang X."/>
            <person name="Jeffery I.B."/>
            <person name="Cooney J.C."/>
            <person name="Kagawa T.F."/>
            <person name="Liu W."/>
            <person name="Song Y."/>
            <person name="Salvetti E."/>
            <person name="Wrobel A."/>
            <person name="Rasinkangas P."/>
            <person name="Parkhill J."/>
            <person name="Rea M.C."/>
            <person name="O'Sullivan O."/>
            <person name="Ritari J."/>
            <person name="Douillard F.P."/>
            <person name="Paul Ross R."/>
            <person name="Yang R."/>
            <person name="Briner A.E."/>
            <person name="Felis G.E."/>
            <person name="de Vos W.M."/>
            <person name="Barrangou R."/>
            <person name="Klaenhammer T.R."/>
            <person name="Caufield P.W."/>
            <person name="Cui Y."/>
            <person name="Zhang H."/>
            <person name="O'Toole P.W."/>
        </authorList>
    </citation>
    <scope>NUCLEOTIDE SEQUENCE [LARGE SCALE GENOMIC DNA]</scope>
    <source>
        <strain evidence="1 2">DSM 23927</strain>
    </source>
</reference>
<name>A0A0R2B4N5_9LACO</name>
<evidence type="ECO:0000313" key="2">
    <source>
        <dbReference type="Proteomes" id="UP000051672"/>
    </source>
</evidence>
<accession>A0A0R2B4N5</accession>
<protein>
    <recommendedName>
        <fullName evidence="3">Gas vesicle protein</fullName>
    </recommendedName>
</protein>
<dbReference type="EMBL" id="AYZQ01000001">
    <property type="protein sequence ID" value="KRM72900.1"/>
    <property type="molecule type" value="Genomic_DNA"/>
</dbReference>
<evidence type="ECO:0000313" key="1">
    <source>
        <dbReference type="EMBL" id="KRM72900.1"/>
    </source>
</evidence>
<dbReference type="Proteomes" id="UP000051672">
    <property type="component" value="Unassembled WGS sequence"/>
</dbReference>